<dbReference type="InterPro" id="IPR025306">
    <property type="entry name" value="Zn-bnd_dom_prob"/>
</dbReference>
<keyword evidence="4" id="KW-1185">Reference proteome</keyword>
<sequence>MADKTIVCKDCSEGFTFTEGEQEFYKEKGFENDPVRCTDCRQKRKTQRNNRSNNRSYNNRY</sequence>
<comment type="caution">
    <text evidence="3">The sequence shown here is derived from an EMBL/GenBank/DDBJ whole genome shotgun (WGS) entry which is preliminary data.</text>
</comment>
<evidence type="ECO:0000313" key="3">
    <source>
        <dbReference type="EMBL" id="ERJ12762.1"/>
    </source>
</evidence>
<dbReference type="EMBL" id="AFNU02000003">
    <property type="protein sequence ID" value="ERJ12762.1"/>
    <property type="molecule type" value="Genomic_DNA"/>
</dbReference>
<name>F7PVR7_9MOLU</name>
<dbReference type="AlphaFoldDB" id="F7PVR7"/>
<feature type="region of interest" description="Disordered" evidence="1">
    <location>
        <begin position="41"/>
        <end position="61"/>
    </location>
</feature>
<dbReference type="Proteomes" id="UP000005707">
    <property type="component" value="Unassembled WGS sequence"/>
</dbReference>
<evidence type="ECO:0000256" key="1">
    <source>
        <dbReference type="SAM" id="MobiDB-lite"/>
    </source>
</evidence>
<protein>
    <submittedName>
        <fullName evidence="3">Zinc finger domain protein</fullName>
    </submittedName>
</protein>
<dbReference type="Pfam" id="PF13451">
    <property type="entry name" value="zf_Tbcl"/>
    <property type="match status" value="1"/>
</dbReference>
<dbReference type="RefSeq" id="WP_008825827.1">
    <property type="nucleotide sequence ID" value="NZ_AFNU02000003.1"/>
</dbReference>
<evidence type="ECO:0000313" key="4">
    <source>
        <dbReference type="Proteomes" id="UP000005707"/>
    </source>
</evidence>
<evidence type="ECO:0000259" key="2">
    <source>
        <dbReference type="Pfam" id="PF13451"/>
    </source>
</evidence>
<organism evidence="3 4">
    <name type="scientific">Haloplasma contractile SSD-17B</name>
    <dbReference type="NCBI Taxonomy" id="1033810"/>
    <lineage>
        <taxon>Bacteria</taxon>
        <taxon>Bacillati</taxon>
        <taxon>Mycoplasmatota</taxon>
        <taxon>Mollicutes</taxon>
        <taxon>Haloplasmatales</taxon>
        <taxon>Haloplasmataceae</taxon>
        <taxon>Haloplasma</taxon>
    </lineage>
</organism>
<proteinExistence type="predicted"/>
<accession>F7PVR7</accession>
<reference evidence="3 4" key="1">
    <citation type="journal article" date="2011" name="J. Bacteriol.">
        <title>Genome sequence of Haloplasma contractile, an unusual contractile bacterium from a deep-sea anoxic brine lake.</title>
        <authorList>
            <person name="Antunes A."/>
            <person name="Alam I."/>
            <person name="El Dorry H."/>
            <person name="Siam R."/>
            <person name="Robertson A."/>
            <person name="Bajic V.B."/>
            <person name="Stingl U."/>
        </authorList>
    </citation>
    <scope>NUCLEOTIDE SEQUENCE [LARGE SCALE GENOMIC DNA]</scope>
    <source>
        <strain evidence="3 4">SSD-17B</strain>
    </source>
</reference>
<dbReference type="STRING" id="1033810.HLPCO_001102"/>
<dbReference type="eggNOG" id="COG1278">
    <property type="taxonomic scope" value="Bacteria"/>
</dbReference>
<feature type="domain" description="Probable zinc-binding" evidence="2">
    <location>
        <begin position="2"/>
        <end position="49"/>
    </location>
</feature>
<gene>
    <name evidence="3" type="ORF">HLPCO_001102</name>
</gene>
<dbReference type="InParanoid" id="F7PVR7"/>
<reference evidence="3 4" key="2">
    <citation type="journal article" date="2013" name="PLoS ONE">
        <title>INDIGO - INtegrated Data Warehouse of MIcrobial GenOmes with Examples from the Red Sea Extremophiles.</title>
        <authorList>
            <person name="Alam I."/>
            <person name="Antunes A."/>
            <person name="Kamau A.A."/>
            <person name="Ba Alawi W."/>
            <person name="Kalkatawi M."/>
            <person name="Stingl U."/>
            <person name="Bajic V.B."/>
        </authorList>
    </citation>
    <scope>NUCLEOTIDE SEQUENCE [LARGE SCALE GENOMIC DNA]</scope>
    <source>
        <strain evidence="3 4">SSD-17B</strain>
    </source>
</reference>
<feature type="compositionally biased region" description="Low complexity" evidence="1">
    <location>
        <begin position="49"/>
        <end position="61"/>
    </location>
</feature>